<dbReference type="Gene3D" id="3.40.50.300">
    <property type="entry name" value="P-loop containing nucleotide triphosphate hydrolases"/>
    <property type="match status" value="1"/>
</dbReference>
<dbReference type="InterPro" id="IPR010488">
    <property type="entry name" value="Zeta_toxin_domain"/>
</dbReference>
<proteinExistence type="predicted"/>
<feature type="domain" description="Zeta toxin" evidence="3">
    <location>
        <begin position="38"/>
        <end position="206"/>
    </location>
</feature>
<reference evidence="4" key="2">
    <citation type="journal article" date="2021" name="PeerJ">
        <title>Extensive microbial diversity within the chicken gut microbiome revealed by metagenomics and culture.</title>
        <authorList>
            <person name="Gilroy R."/>
            <person name="Ravi A."/>
            <person name="Getino M."/>
            <person name="Pursley I."/>
            <person name="Horton D.L."/>
            <person name="Alikhan N.F."/>
            <person name="Baker D."/>
            <person name="Gharbi K."/>
            <person name="Hall N."/>
            <person name="Watson M."/>
            <person name="Adriaenssens E.M."/>
            <person name="Foster-Nyarko E."/>
            <person name="Jarju S."/>
            <person name="Secka A."/>
            <person name="Antonio M."/>
            <person name="Oren A."/>
            <person name="Chaudhuri R.R."/>
            <person name="La Ragione R."/>
            <person name="Hildebrand F."/>
            <person name="Pallen M.J."/>
        </authorList>
    </citation>
    <scope>NUCLEOTIDE SEQUENCE</scope>
    <source>
        <strain evidence="4">ChiW3-316</strain>
    </source>
</reference>
<name>A0A9D1M3Q9_9PROT</name>
<dbReference type="InterPro" id="IPR027417">
    <property type="entry name" value="P-loop_NTPase"/>
</dbReference>
<evidence type="ECO:0000259" key="3">
    <source>
        <dbReference type="Pfam" id="PF06414"/>
    </source>
</evidence>
<dbReference type="SUPFAM" id="SSF52540">
    <property type="entry name" value="P-loop containing nucleoside triphosphate hydrolases"/>
    <property type="match status" value="1"/>
</dbReference>
<accession>A0A9D1M3Q9</accession>
<protein>
    <submittedName>
        <fullName evidence="4">Zeta toxin family protein</fullName>
    </submittedName>
</protein>
<dbReference type="Pfam" id="PF06414">
    <property type="entry name" value="Zeta_toxin"/>
    <property type="match status" value="1"/>
</dbReference>
<keyword evidence="1" id="KW-0547">Nucleotide-binding</keyword>
<gene>
    <name evidence="4" type="ORF">IAD20_04175</name>
</gene>
<reference evidence="4" key="1">
    <citation type="submission" date="2020-10" db="EMBL/GenBank/DDBJ databases">
        <authorList>
            <person name="Gilroy R."/>
        </authorList>
    </citation>
    <scope>NUCLEOTIDE SEQUENCE</scope>
    <source>
        <strain evidence="4">ChiW3-316</strain>
    </source>
</reference>
<dbReference type="Proteomes" id="UP000824107">
    <property type="component" value="Unassembled WGS sequence"/>
</dbReference>
<sequence length="222" mass="25797">MQLSDLLPAVGELIPYDYETIRTPEYETLLAGLLAGAVSQTAPHFVQIGGIPGAGKTTFCKNSHWDERLFISFDKIMESLPAYRQDIYRLGAVRAFNRWEMPARIIGYEALRRAVEKKADIWLEHSGVNNPHVELIKNLKKKGYATEMYFILCNLDIACRRAELREKITRRHTSREMIVKRNELVKTYLEQYKTLVDNLYIYDTSDNKFTLQSNYQKGIQIR</sequence>
<dbReference type="GO" id="GO:0016301">
    <property type="term" value="F:kinase activity"/>
    <property type="evidence" value="ECO:0007669"/>
    <property type="project" value="InterPro"/>
</dbReference>
<comment type="caution">
    <text evidence="4">The sequence shown here is derived from an EMBL/GenBank/DDBJ whole genome shotgun (WGS) entry which is preliminary data.</text>
</comment>
<keyword evidence="2" id="KW-0067">ATP-binding</keyword>
<dbReference type="AlphaFoldDB" id="A0A9D1M3Q9"/>
<organism evidence="4 5">
    <name type="scientific">Candidatus Scatocola faecipullorum</name>
    <dbReference type="NCBI Taxonomy" id="2840917"/>
    <lineage>
        <taxon>Bacteria</taxon>
        <taxon>Pseudomonadati</taxon>
        <taxon>Pseudomonadota</taxon>
        <taxon>Alphaproteobacteria</taxon>
        <taxon>Rhodospirillales</taxon>
        <taxon>Rhodospirillaceae</taxon>
        <taxon>Rhodospirillaceae incertae sedis</taxon>
        <taxon>Candidatus Scatocola</taxon>
    </lineage>
</organism>
<evidence type="ECO:0000313" key="5">
    <source>
        <dbReference type="Proteomes" id="UP000824107"/>
    </source>
</evidence>
<evidence type="ECO:0000256" key="1">
    <source>
        <dbReference type="ARBA" id="ARBA00022741"/>
    </source>
</evidence>
<evidence type="ECO:0000313" key="4">
    <source>
        <dbReference type="EMBL" id="HIU53260.1"/>
    </source>
</evidence>
<evidence type="ECO:0000256" key="2">
    <source>
        <dbReference type="ARBA" id="ARBA00022840"/>
    </source>
</evidence>
<dbReference type="GO" id="GO:0005524">
    <property type="term" value="F:ATP binding"/>
    <property type="evidence" value="ECO:0007669"/>
    <property type="project" value="UniProtKB-KW"/>
</dbReference>
<dbReference type="EMBL" id="DVNC01000028">
    <property type="protein sequence ID" value="HIU53260.1"/>
    <property type="molecule type" value="Genomic_DNA"/>
</dbReference>